<proteinExistence type="predicted"/>
<feature type="signal peptide" evidence="1">
    <location>
        <begin position="1"/>
        <end position="25"/>
    </location>
</feature>
<dbReference type="EMBL" id="HBIR01003162">
    <property type="protein sequence ID" value="CAE0524344.1"/>
    <property type="molecule type" value="Transcribed_RNA"/>
</dbReference>
<keyword evidence="1" id="KW-0732">Signal</keyword>
<evidence type="ECO:0000256" key="1">
    <source>
        <dbReference type="SAM" id="SignalP"/>
    </source>
</evidence>
<protein>
    <submittedName>
        <fullName evidence="2">Uncharacterized protein</fullName>
    </submittedName>
</protein>
<gene>
    <name evidence="2" type="ORF">EHUX00137_LOCUS2243</name>
</gene>
<reference evidence="2" key="1">
    <citation type="submission" date="2021-01" db="EMBL/GenBank/DDBJ databases">
        <authorList>
            <person name="Corre E."/>
            <person name="Pelletier E."/>
            <person name="Niang G."/>
            <person name="Scheremetjew M."/>
            <person name="Finn R."/>
            <person name="Kale V."/>
            <person name="Holt S."/>
            <person name="Cochrane G."/>
            <person name="Meng A."/>
            <person name="Brown T."/>
            <person name="Cohen L."/>
        </authorList>
    </citation>
    <scope>NUCLEOTIDE SEQUENCE</scope>
    <source>
        <strain evidence="2">379</strain>
    </source>
</reference>
<evidence type="ECO:0000313" key="2">
    <source>
        <dbReference type="EMBL" id="CAE0524344.1"/>
    </source>
</evidence>
<feature type="chain" id="PRO_5030159642" evidence="1">
    <location>
        <begin position="26"/>
        <end position="136"/>
    </location>
</feature>
<name>A0A6T0CQE3_EMIHU</name>
<accession>A0A6T0CQE3</accession>
<sequence length="136" mass="15134">MAVLALAAAAATALLAPLRPLPSRGRTVLRPPPSMGLDEAEIGDTWFTSFDSKGEDGLAPDGTFPPGEDLVEREMRRLFNVDGDDEEFAADEIDELKLMMRLRKELGEEDYARIFDQHKAPPRACRHPAEIWLRSS</sequence>
<dbReference type="AlphaFoldDB" id="A0A6T0CQE3"/>
<organism evidence="2">
    <name type="scientific">Emiliania huxleyi</name>
    <name type="common">Coccolithophore</name>
    <name type="synonym">Pontosphaera huxleyi</name>
    <dbReference type="NCBI Taxonomy" id="2903"/>
    <lineage>
        <taxon>Eukaryota</taxon>
        <taxon>Haptista</taxon>
        <taxon>Haptophyta</taxon>
        <taxon>Prymnesiophyceae</taxon>
        <taxon>Isochrysidales</taxon>
        <taxon>Noelaerhabdaceae</taxon>
        <taxon>Emiliania</taxon>
    </lineage>
</organism>